<dbReference type="Proteomes" id="UP000179010">
    <property type="component" value="Unassembled WGS sequence"/>
</dbReference>
<dbReference type="EMBL" id="METE01000017">
    <property type="protein sequence ID" value="OGB84932.1"/>
    <property type="molecule type" value="Genomic_DNA"/>
</dbReference>
<protein>
    <recommendedName>
        <fullName evidence="4">Addiction module toxin RelE</fullName>
    </recommendedName>
</protein>
<dbReference type="STRING" id="1798539.A2994_01245"/>
<dbReference type="Pfam" id="PF05016">
    <property type="entry name" value="ParE_toxin"/>
    <property type="match status" value="1"/>
</dbReference>
<reference evidence="2 3" key="1">
    <citation type="journal article" date="2016" name="Nat. Commun.">
        <title>Thousands of microbial genomes shed light on interconnected biogeochemical processes in an aquifer system.</title>
        <authorList>
            <person name="Anantharaman K."/>
            <person name="Brown C.T."/>
            <person name="Hug L.A."/>
            <person name="Sharon I."/>
            <person name="Castelle C.J."/>
            <person name="Probst A.J."/>
            <person name="Thomas B.C."/>
            <person name="Singh A."/>
            <person name="Wilkins M.J."/>
            <person name="Karaoz U."/>
            <person name="Brodie E.L."/>
            <person name="Williams K.H."/>
            <person name="Hubbard S.S."/>
            <person name="Banfield J.F."/>
        </authorList>
    </citation>
    <scope>NUCLEOTIDE SEQUENCE [LARGE SCALE GENOMIC DNA]</scope>
</reference>
<gene>
    <name evidence="2" type="ORF">A2994_01245</name>
</gene>
<name>A0A1F4PPF7_UNCK3</name>
<evidence type="ECO:0000256" key="1">
    <source>
        <dbReference type="ARBA" id="ARBA00022649"/>
    </source>
</evidence>
<dbReference type="PANTHER" id="PTHR38813:SF1">
    <property type="entry name" value="TOXIN RELE1-RELATED"/>
    <property type="match status" value="1"/>
</dbReference>
<dbReference type="PANTHER" id="PTHR38813">
    <property type="match status" value="1"/>
</dbReference>
<accession>A0A1F4PPF7</accession>
<comment type="caution">
    <text evidence="2">The sequence shown here is derived from an EMBL/GenBank/DDBJ whole genome shotgun (WGS) entry which is preliminary data.</text>
</comment>
<proteinExistence type="predicted"/>
<organism evidence="2 3">
    <name type="scientific">candidate division Kazan bacterium RIFCSPLOWO2_01_FULL_48_13</name>
    <dbReference type="NCBI Taxonomy" id="1798539"/>
    <lineage>
        <taxon>Bacteria</taxon>
        <taxon>Bacteria division Kazan-3B-28</taxon>
    </lineage>
</organism>
<evidence type="ECO:0008006" key="4">
    <source>
        <dbReference type="Google" id="ProtNLM"/>
    </source>
</evidence>
<evidence type="ECO:0000313" key="2">
    <source>
        <dbReference type="EMBL" id="OGB84932.1"/>
    </source>
</evidence>
<keyword evidence="1" id="KW-1277">Toxin-antitoxin system</keyword>
<dbReference type="InterPro" id="IPR052747">
    <property type="entry name" value="TA_system_RelE_toxin"/>
</dbReference>
<dbReference type="InterPro" id="IPR035093">
    <property type="entry name" value="RelE/ParE_toxin_dom_sf"/>
</dbReference>
<dbReference type="SUPFAM" id="SSF143011">
    <property type="entry name" value="RelE-like"/>
    <property type="match status" value="1"/>
</dbReference>
<dbReference type="InterPro" id="IPR007712">
    <property type="entry name" value="RelE/ParE_toxin"/>
</dbReference>
<dbReference type="Gene3D" id="3.30.2310.20">
    <property type="entry name" value="RelE-like"/>
    <property type="match status" value="1"/>
</dbReference>
<sequence length="88" mass="10053">MKLTILGSAKKQLKKLPKFKQLIISQKIRSLAMGEMISNVEVLSGYKNAYRARVGDYRIVYRKTADEVCILVIGHRKDVYELLVQLLG</sequence>
<dbReference type="AlphaFoldDB" id="A0A1F4PPF7"/>
<evidence type="ECO:0000313" key="3">
    <source>
        <dbReference type="Proteomes" id="UP000179010"/>
    </source>
</evidence>